<evidence type="ECO:0000313" key="4">
    <source>
        <dbReference type="EMBL" id="PRY22754.1"/>
    </source>
</evidence>
<reference evidence="4 5" key="1">
    <citation type="submission" date="2018-03" db="EMBL/GenBank/DDBJ databases">
        <title>Genomic Encyclopedia of Archaeal and Bacterial Type Strains, Phase II (KMG-II): from individual species to whole genera.</title>
        <authorList>
            <person name="Goeker M."/>
        </authorList>
    </citation>
    <scope>NUCLEOTIDE SEQUENCE [LARGE SCALE GENOMIC DNA]</scope>
    <source>
        <strain evidence="4 5">DSM 45348</strain>
    </source>
</reference>
<dbReference type="PANTHER" id="PTHR42776:SF27">
    <property type="entry name" value="DIPEPTIDYL PEPTIDASE FAMILY MEMBER 6"/>
    <property type="match status" value="1"/>
</dbReference>
<dbReference type="InterPro" id="IPR011659">
    <property type="entry name" value="WD40"/>
</dbReference>
<dbReference type="InterPro" id="IPR002470">
    <property type="entry name" value="Peptidase_S9A"/>
</dbReference>
<dbReference type="RefSeq" id="WP_106129720.1">
    <property type="nucleotide sequence ID" value="NZ_PVZG01000016.1"/>
</dbReference>
<organism evidence="4 5">
    <name type="scientific">Pseudosporangium ferrugineum</name>
    <dbReference type="NCBI Taxonomy" id="439699"/>
    <lineage>
        <taxon>Bacteria</taxon>
        <taxon>Bacillati</taxon>
        <taxon>Actinomycetota</taxon>
        <taxon>Actinomycetes</taxon>
        <taxon>Micromonosporales</taxon>
        <taxon>Micromonosporaceae</taxon>
        <taxon>Pseudosporangium</taxon>
    </lineage>
</organism>
<keyword evidence="2" id="KW-0720">Serine protease</keyword>
<dbReference type="Gene3D" id="2.120.10.30">
    <property type="entry name" value="TolB, C-terminal domain"/>
    <property type="match status" value="1"/>
</dbReference>
<dbReference type="PANTHER" id="PTHR42776">
    <property type="entry name" value="SERINE PEPTIDASE S9 FAMILY MEMBER"/>
    <property type="match status" value="1"/>
</dbReference>
<dbReference type="Proteomes" id="UP000239209">
    <property type="component" value="Unassembled WGS sequence"/>
</dbReference>
<dbReference type="PRINTS" id="PR00862">
    <property type="entry name" value="PROLIGOPTASE"/>
</dbReference>
<dbReference type="OrthoDB" id="128799at2"/>
<evidence type="ECO:0000259" key="3">
    <source>
        <dbReference type="Pfam" id="PF00326"/>
    </source>
</evidence>
<dbReference type="SUPFAM" id="SSF53474">
    <property type="entry name" value="alpha/beta-Hydrolases"/>
    <property type="match status" value="1"/>
</dbReference>
<protein>
    <submittedName>
        <fullName evidence="4">Dipeptidyl aminopeptidase/acylaminoacyl peptidase</fullName>
    </submittedName>
</protein>
<dbReference type="InterPro" id="IPR029058">
    <property type="entry name" value="AB_hydrolase_fold"/>
</dbReference>
<dbReference type="GO" id="GO:0004177">
    <property type="term" value="F:aminopeptidase activity"/>
    <property type="evidence" value="ECO:0007669"/>
    <property type="project" value="UniProtKB-KW"/>
</dbReference>
<name>A0A2T0RNI3_9ACTN</name>
<evidence type="ECO:0000313" key="5">
    <source>
        <dbReference type="Proteomes" id="UP000239209"/>
    </source>
</evidence>
<accession>A0A2T0RNI3</accession>
<comment type="caution">
    <text evidence="4">The sequence shown here is derived from an EMBL/GenBank/DDBJ whole genome shotgun (WGS) entry which is preliminary data.</text>
</comment>
<dbReference type="InterPro" id="IPR011042">
    <property type="entry name" value="6-blade_b-propeller_TolB-like"/>
</dbReference>
<feature type="domain" description="Peptidase S9 prolyl oligopeptidase catalytic" evidence="3">
    <location>
        <begin position="382"/>
        <end position="585"/>
    </location>
</feature>
<dbReference type="InterPro" id="IPR001375">
    <property type="entry name" value="Peptidase_S9_cat"/>
</dbReference>
<keyword evidence="4" id="KW-0645">Protease</keyword>
<keyword evidence="5" id="KW-1185">Reference proteome</keyword>
<dbReference type="GO" id="GO:0004252">
    <property type="term" value="F:serine-type endopeptidase activity"/>
    <property type="evidence" value="ECO:0007669"/>
    <property type="project" value="InterPro"/>
</dbReference>
<dbReference type="Pfam" id="PF00326">
    <property type="entry name" value="Peptidase_S9"/>
    <property type="match status" value="1"/>
</dbReference>
<dbReference type="AlphaFoldDB" id="A0A2T0RNI3"/>
<proteinExistence type="predicted"/>
<gene>
    <name evidence="4" type="ORF">CLV70_11613</name>
</gene>
<sequence length="594" mass="63007">MTGQLNRVDVTVLPAGWLTKGSYPSEVSGSWSPALSPDGRHMAYVSDRSGTPRVWVQPVGSELTFLVDTGEEPVQSVHWSTGGGWLACVIAPGGAPRTEVWLVRPDGSALHQVAGFGADTAENVRWLPGRPLLALTENLATTVLVDAEHGTREVVTEGELVSLFDVSPDRRRALLRHGPRGGRYVAVRDLTTGVEEYVTSGEQACFAPDGAIYARGDAGERPVLLRARDGHAEILAESETAEVEAFALTSDGAKVAVLWNAGGGMSELTVRSAAGTTRVPLPGSVVSGLGWSHDGSTLAFTAEGPGQPHGVWVWDGGPPRAVSVEEPAPGAVHPVLRRFPSHDGLEISGWLFEPPTPGPHPAVVWLHGGPEAQERPGHGPLFQSLVDRGIAVFAANVRGSSGFGRGFVNADNGPLRWGAVADVAACVAHLVGSGVADPARVGCMGRSYGGYLTLAAMTTYPELFAVGIDVCGMANFATFYEHTEPWIAAAAVAKYGDPVRDAALLRDLSPITRIDRLRAPLMVVHGENDSNVPVIEAEQVVAALAERGVEHRYLLFPGEGHELLHRSSRAEYLRETVGWLTRHLRAPALLGVDL</sequence>
<dbReference type="Pfam" id="PF07676">
    <property type="entry name" value="PD40"/>
    <property type="match status" value="2"/>
</dbReference>
<dbReference type="SUPFAM" id="SSF82171">
    <property type="entry name" value="DPP6 N-terminal domain-like"/>
    <property type="match status" value="1"/>
</dbReference>
<keyword evidence="1" id="KW-0378">Hydrolase</keyword>
<dbReference type="GO" id="GO:0006508">
    <property type="term" value="P:proteolysis"/>
    <property type="evidence" value="ECO:0007669"/>
    <property type="project" value="InterPro"/>
</dbReference>
<keyword evidence="4" id="KW-0031">Aminopeptidase</keyword>
<evidence type="ECO:0000256" key="2">
    <source>
        <dbReference type="ARBA" id="ARBA00022825"/>
    </source>
</evidence>
<evidence type="ECO:0000256" key="1">
    <source>
        <dbReference type="ARBA" id="ARBA00022801"/>
    </source>
</evidence>
<dbReference type="EMBL" id="PVZG01000016">
    <property type="protein sequence ID" value="PRY22754.1"/>
    <property type="molecule type" value="Genomic_DNA"/>
</dbReference>
<dbReference type="Gene3D" id="3.40.50.1820">
    <property type="entry name" value="alpha/beta hydrolase"/>
    <property type="match status" value="1"/>
</dbReference>